<feature type="transmembrane region" description="Helical" evidence="1">
    <location>
        <begin position="6"/>
        <end position="26"/>
    </location>
</feature>
<accession>A0A1F5KB12</accession>
<dbReference type="Proteomes" id="UP000176527">
    <property type="component" value="Unassembled WGS sequence"/>
</dbReference>
<dbReference type="EMBL" id="MFDE01000032">
    <property type="protein sequence ID" value="OGE37975.1"/>
    <property type="molecule type" value="Genomic_DNA"/>
</dbReference>
<dbReference type="AlphaFoldDB" id="A0A1F5KB12"/>
<keyword evidence="1" id="KW-0812">Transmembrane</keyword>
<evidence type="ECO:0008006" key="4">
    <source>
        <dbReference type="Google" id="ProtNLM"/>
    </source>
</evidence>
<sequence length="131" mass="14169">MKPAKIIILILVLTAVATVSLVIILGSRKNSNLIPQSKPGSVSKPAEVEVNRFQGNIVGIRNLTLSVNISGKTQIFNISQTQDIQAIVSGFPDTGDAVVVQTTKEDLRSGKEILIFVLKNSNIVRSIYILK</sequence>
<reference evidence="2 3" key="1">
    <citation type="journal article" date="2016" name="Nat. Commun.">
        <title>Thousands of microbial genomes shed light on interconnected biogeochemical processes in an aquifer system.</title>
        <authorList>
            <person name="Anantharaman K."/>
            <person name="Brown C.T."/>
            <person name="Hug L.A."/>
            <person name="Sharon I."/>
            <person name="Castelle C.J."/>
            <person name="Probst A.J."/>
            <person name="Thomas B.C."/>
            <person name="Singh A."/>
            <person name="Wilkins M.J."/>
            <person name="Karaoz U."/>
            <person name="Brodie E.L."/>
            <person name="Williams K.H."/>
            <person name="Hubbard S.S."/>
            <person name="Banfield J.F."/>
        </authorList>
    </citation>
    <scope>NUCLEOTIDE SEQUENCE [LARGE SCALE GENOMIC DNA]</scope>
</reference>
<evidence type="ECO:0000256" key="1">
    <source>
        <dbReference type="SAM" id="Phobius"/>
    </source>
</evidence>
<proteinExistence type="predicted"/>
<protein>
    <recommendedName>
        <fullName evidence="4">DUF5666 domain-containing protein</fullName>
    </recommendedName>
</protein>
<organism evidence="2 3">
    <name type="scientific">Candidatus Daviesbacteria bacterium RIFCSPHIGHO2_12_FULL_37_11</name>
    <dbReference type="NCBI Taxonomy" id="1797777"/>
    <lineage>
        <taxon>Bacteria</taxon>
        <taxon>Candidatus Daviesiibacteriota</taxon>
    </lineage>
</organism>
<evidence type="ECO:0000313" key="2">
    <source>
        <dbReference type="EMBL" id="OGE37975.1"/>
    </source>
</evidence>
<evidence type="ECO:0000313" key="3">
    <source>
        <dbReference type="Proteomes" id="UP000176527"/>
    </source>
</evidence>
<keyword evidence="1" id="KW-1133">Transmembrane helix</keyword>
<keyword evidence="1" id="KW-0472">Membrane</keyword>
<name>A0A1F5KB12_9BACT</name>
<gene>
    <name evidence="2" type="ORF">A3F00_02120</name>
</gene>
<comment type="caution">
    <text evidence="2">The sequence shown here is derived from an EMBL/GenBank/DDBJ whole genome shotgun (WGS) entry which is preliminary data.</text>
</comment>